<evidence type="ECO:0000313" key="3">
    <source>
        <dbReference type="Proteomes" id="UP000195011"/>
    </source>
</evidence>
<protein>
    <submittedName>
        <fullName evidence="2">Uncharacterized protein</fullName>
    </submittedName>
</protein>
<keyword evidence="1" id="KW-0812">Transmembrane</keyword>
<organism evidence="2 3">
    <name type="scientific">Clavibacter michiganensis</name>
    <dbReference type="NCBI Taxonomy" id="28447"/>
    <lineage>
        <taxon>Bacteria</taxon>
        <taxon>Bacillati</taxon>
        <taxon>Actinomycetota</taxon>
        <taxon>Actinomycetes</taxon>
        <taxon>Micrococcales</taxon>
        <taxon>Microbacteriaceae</taxon>
        <taxon>Clavibacter</taxon>
    </lineage>
</organism>
<evidence type="ECO:0000256" key="1">
    <source>
        <dbReference type="SAM" id="Phobius"/>
    </source>
</evidence>
<gene>
    <name evidence="2" type="ORF">BFL36_02510</name>
</gene>
<dbReference type="AlphaFoldDB" id="A0A251YVI2"/>
<sequence length="240" mass="25061">MSIHPRSTRLLSARNSITALALTAIVAIGISVAVPESAAFAATDSARSRIERSASHDTLAEDVRTGKVTAADVDAVSRTGFDYRGQHIPAWAGDLEADEASARTAPPVVAPGSAARTAPSLAAGEVQAAPGAAPAAGSGIAESKSIWSRIRDVAEWLGKDHWFYVNGSWVQWMAGASLGAVVSSFCGAIGRTLPTLAMCSLAAVLAWAAMGLLHQTLCGQRGMWIDLPFVRKSHCNNDRQ</sequence>
<dbReference type="RefSeq" id="WP_143757229.1">
    <property type="nucleotide sequence ID" value="NZ_MDJY01000013.1"/>
</dbReference>
<evidence type="ECO:0000313" key="2">
    <source>
        <dbReference type="EMBL" id="OUE28088.1"/>
    </source>
</evidence>
<keyword evidence="1" id="KW-0472">Membrane</keyword>
<accession>A0A251YVI2</accession>
<reference evidence="2 3" key="1">
    <citation type="submission" date="2016-08" db="EMBL/GenBank/DDBJ databases">
        <title>Genome sequence of Clavibacter michiganensis spp strain CFBP8017.</title>
        <authorList>
            <person name="Thapa S.P."/>
            <person name="Coaker G."/>
            <person name="Jacques M.-A."/>
        </authorList>
    </citation>
    <scope>NUCLEOTIDE SEQUENCE [LARGE SCALE GENOMIC DNA]</scope>
    <source>
        <strain evidence="2">CFBP8017</strain>
    </source>
</reference>
<feature type="transmembrane region" description="Helical" evidence="1">
    <location>
        <begin position="193"/>
        <end position="213"/>
    </location>
</feature>
<dbReference type="EMBL" id="MDJY01000013">
    <property type="protein sequence ID" value="OUE28088.1"/>
    <property type="molecule type" value="Genomic_DNA"/>
</dbReference>
<name>A0A251YVI2_9MICO</name>
<keyword evidence="1" id="KW-1133">Transmembrane helix</keyword>
<comment type="caution">
    <text evidence="2">The sequence shown here is derived from an EMBL/GenBank/DDBJ whole genome shotgun (WGS) entry which is preliminary data.</text>
</comment>
<dbReference type="Proteomes" id="UP000195011">
    <property type="component" value="Unassembled WGS sequence"/>
</dbReference>
<proteinExistence type="predicted"/>